<evidence type="ECO:0000256" key="1">
    <source>
        <dbReference type="SAM" id="SignalP"/>
    </source>
</evidence>
<dbReference type="SMART" id="SM00749">
    <property type="entry name" value="BON"/>
    <property type="match status" value="1"/>
</dbReference>
<protein>
    <submittedName>
        <fullName evidence="3">Hyperosmotically inducible protein</fullName>
    </submittedName>
</protein>
<dbReference type="EMBL" id="FNNZ01000012">
    <property type="protein sequence ID" value="SDX00940.1"/>
    <property type="molecule type" value="Genomic_DNA"/>
</dbReference>
<dbReference type="Proteomes" id="UP000198816">
    <property type="component" value="Unassembled WGS sequence"/>
</dbReference>
<dbReference type="STRING" id="1058.SAMN05421783_11271"/>
<dbReference type="OrthoDB" id="5569442at2"/>
<name>A0A1H2Y7B2_THIRO</name>
<dbReference type="RefSeq" id="WP_093032985.1">
    <property type="nucleotide sequence ID" value="NZ_FNNZ01000012.1"/>
</dbReference>
<evidence type="ECO:0000313" key="3">
    <source>
        <dbReference type="EMBL" id="SDX00940.1"/>
    </source>
</evidence>
<dbReference type="InterPro" id="IPR051686">
    <property type="entry name" value="Lipoprotein_DolP"/>
</dbReference>
<evidence type="ECO:0000259" key="2">
    <source>
        <dbReference type="PROSITE" id="PS50914"/>
    </source>
</evidence>
<evidence type="ECO:0000313" key="4">
    <source>
        <dbReference type="Proteomes" id="UP000198816"/>
    </source>
</evidence>
<dbReference type="PANTHER" id="PTHR34606:SF16">
    <property type="entry name" value="BON DOMAIN-CONTAINING PROTEIN"/>
    <property type="match status" value="1"/>
</dbReference>
<reference evidence="4" key="1">
    <citation type="submission" date="2016-10" db="EMBL/GenBank/DDBJ databases">
        <authorList>
            <person name="Varghese N."/>
            <person name="Submissions S."/>
        </authorList>
    </citation>
    <scope>NUCLEOTIDE SEQUENCE [LARGE SCALE GENOMIC DNA]</scope>
    <source>
        <strain evidence="4">DSM 217</strain>
    </source>
</reference>
<sequence length="137" mass="14252">MSLLYKRLSLVILPAALLAVATPAPAGTAENAGKAIDETVEKTGAVMDSTKETLGEKAEQTGDYLGDAAVTAKIKAAILADPLLKVLQIHVTTTDGVVMLKGEVDSQQSIDRCTEIARSMKGVKSVDTTLLVVKGVS</sequence>
<keyword evidence="1" id="KW-0732">Signal</keyword>
<proteinExistence type="predicted"/>
<dbReference type="InterPro" id="IPR007055">
    <property type="entry name" value="BON_dom"/>
</dbReference>
<feature type="chain" id="PRO_5011702160" evidence="1">
    <location>
        <begin position="27"/>
        <end position="137"/>
    </location>
</feature>
<accession>A0A1H2Y7B2</accession>
<keyword evidence="4" id="KW-1185">Reference proteome</keyword>
<dbReference type="AlphaFoldDB" id="A0A1H2Y7B2"/>
<feature type="signal peptide" evidence="1">
    <location>
        <begin position="1"/>
        <end position="26"/>
    </location>
</feature>
<feature type="domain" description="BON" evidence="2">
    <location>
        <begin position="66"/>
        <end position="134"/>
    </location>
</feature>
<dbReference type="InterPro" id="IPR014004">
    <property type="entry name" value="Transpt-assoc_nodulatn_dom_bac"/>
</dbReference>
<gene>
    <name evidence="3" type="ORF">SAMN05421783_11271</name>
</gene>
<dbReference type="PROSITE" id="PS50914">
    <property type="entry name" value="BON"/>
    <property type="match status" value="1"/>
</dbReference>
<dbReference type="PANTHER" id="PTHR34606">
    <property type="entry name" value="BON DOMAIN-CONTAINING PROTEIN"/>
    <property type="match status" value="1"/>
</dbReference>
<dbReference type="Pfam" id="PF04972">
    <property type="entry name" value="BON"/>
    <property type="match status" value="1"/>
</dbReference>
<dbReference type="Gene3D" id="3.30.1340.30">
    <property type="match status" value="1"/>
</dbReference>
<organism evidence="3 4">
    <name type="scientific">Thiocapsa roseopersicina</name>
    <dbReference type="NCBI Taxonomy" id="1058"/>
    <lineage>
        <taxon>Bacteria</taxon>
        <taxon>Pseudomonadati</taxon>
        <taxon>Pseudomonadota</taxon>
        <taxon>Gammaproteobacteria</taxon>
        <taxon>Chromatiales</taxon>
        <taxon>Chromatiaceae</taxon>
        <taxon>Thiocapsa</taxon>
    </lineage>
</organism>